<name>A0A7S1VNI5_9STRA</name>
<evidence type="ECO:0000256" key="1">
    <source>
        <dbReference type="ARBA" id="ARBA00001933"/>
    </source>
</evidence>
<protein>
    <submittedName>
        <fullName evidence="2">Uncharacterized protein</fullName>
    </submittedName>
</protein>
<dbReference type="PANTHER" id="PTHR43713:SF3">
    <property type="entry name" value="GLUTAMATE-1-SEMIALDEHYDE 2,1-AMINOMUTASE 1, CHLOROPLASTIC-RELATED"/>
    <property type="match status" value="1"/>
</dbReference>
<evidence type="ECO:0000313" key="2">
    <source>
        <dbReference type="EMBL" id="CAD9304385.1"/>
    </source>
</evidence>
<dbReference type="AlphaFoldDB" id="A0A7S1VNI5"/>
<sequence length="461" mass="53557">MGKRVRSAVPKDEYALWLHELAKECQYCTQYLTRVAFIVDDIYFAFRTPELFSYRYFTHPTSGRQLRPDVLVLGKGVAAGYPLSMVVAKRGYLNTYDKKFLLQINKTVGTLAAWHGGLVASNCFLEALRGQLPLQISVQDQLTSMANRFESFATNLNERFEEAKLPLRIRQFANTFSVDYLSSSLYNSRYPQYLMAEGIYLGNYSTGKFNLTADATEKDLEELATKFVAAGQRMMEDGYFEANRRRMSLLLGLAGRFTYNVLRLYYNQMMEDKRVDIEVSHNHPVNKWAHFWSSVFMLLYAYPWCFTGKPVEGCIAFLLTHIVRQSGHFFYERQDRDIEKLKFGHKDSSKKGAVVFLALAFCGYGIFRKQIEDALGLNLGTGEYFSLMALFTIIPHYVEITHQYGWLRGAEWMIKILTDPITDLIDFHPYWVIHPRWFLNFKEHKATYKLNPETKRITKVE</sequence>
<dbReference type="PANTHER" id="PTHR43713">
    <property type="entry name" value="GLUTAMATE-1-SEMIALDEHYDE 2,1-AMINOMUTASE"/>
    <property type="match status" value="1"/>
</dbReference>
<dbReference type="EMBL" id="HBGK01044684">
    <property type="protein sequence ID" value="CAD9304385.1"/>
    <property type="molecule type" value="Transcribed_RNA"/>
</dbReference>
<dbReference type="SUPFAM" id="SSF53383">
    <property type="entry name" value="PLP-dependent transferases"/>
    <property type="match status" value="1"/>
</dbReference>
<gene>
    <name evidence="2" type="ORF">GOCE00092_LOCUS23471</name>
</gene>
<dbReference type="Gene3D" id="3.40.640.10">
    <property type="entry name" value="Type I PLP-dependent aspartate aminotransferase-like (Major domain)"/>
    <property type="match status" value="1"/>
</dbReference>
<dbReference type="InterPro" id="IPR015424">
    <property type="entry name" value="PyrdxlP-dep_Trfase"/>
</dbReference>
<dbReference type="InterPro" id="IPR015421">
    <property type="entry name" value="PyrdxlP-dep_Trfase_major"/>
</dbReference>
<accession>A0A7S1VNI5</accession>
<comment type="cofactor">
    <cofactor evidence="1">
        <name>pyridoxal 5'-phosphate</name>
        <dbReference type="ChEBI" id="CHEBI:597326"/>
    </cofactor>
</comment>
<organism evidence="2">
    <name type="scientific">Grammatophora oceanica</name>
    <dbReference type="NCBI Taxonomy" id="210454"/>
    <lineage>
        <taxon>Eukaryota</taxon>
        <taxon>Sar</taxon>
        <taxon>Stramenopiles</taxon>
        <taxon>Ochrophyta</taxon>
        <taxon>Bacillariophyta</taxon>
        <taxon>Fragilariophyceae</taxon>
        <taxon>Fragilariophycidae</taxon>
        <taxon>Rhabdonematales</taxon>
        <taxon>Grammatophoraceae</taxon>
        <taxon>Grammatophora</taxon>
    </lineage>
</organism>
<proteinExistence type="predicted"/>
<reference evidence="2" key="1">
    <citation type="submission" date="2021-01" db="EMBL/GenBank/DDBJ databases">
        <authorList>
            <person name="Corre E."/>
            <person name="Pelletier E."/>
            <person name="Niang G."/>
            <person name="Scheremetjew M."/>
            <person name="Finn R."/>
            <person name="Kale V."/>
            <person name="Holt S."/>
            <person name="Cochrane G."/>
            <person name="Meng A."/>
            <person name="Brown T."/>
            <person name="Cohen L."/>
        </authorList>
    </citation>
    <scope>NUCLEOTIDE SEQUENCE</scope>
    <source>
        <strain evidence="2">CCMP 410</strain>
    </source>
</reference>